<dbReference type="PANTHER" id="PTHR47723">
    <property type="entry name" value="OS05G0353850 PROTEIN"/>
    <property type="match status" value="1"/>
</dbReference>
<organism evidence="2 3">
    <name type="scientific">Anisodus tanguticus</name>
    <dbReference type="NCBI Taxonomy" id="243964"/>
    <lineage>
        <taxon>Eukaryota</taxon>
        <taxon>Viridiplantae</taxon>
        <taxon>Streptophyta</taxon>
        <taxon>Embryophyta</taxon>
        <taxon>Tracheophyta</taxon>
        <taxon>Spermatophyta</taxon>
        <taxon>Magnoliopsida</taxon>
        <taxon>eudicotyledons</taxon>
        <taxon>Gunneridae</taxon>
        <taxon>Pentapetalae</taxon>
        <taxon>asterids</taxon>
        <taxon>lamiids</taxon>
        <taxon>Solanales</taxon>
        <taxon>Solanaceae</taxon>
        <taxon>Solanoideae</taxon>
        <taxon>Hyoscyameae</taxon>
        <taxon>Anisodus</taxon>
    </lineage>
</organism>
<dbReference type="Pfam" id="PF13456">
    <property type="entry name" value="RVT_3"/>
    <property type="match status" value="1"/>
</dbReference>
<dbReference type="InterPro" id="IPR036397">
    <property type="entry name" value="RNaseH_sf"/>
</dbReference>
<proteinExistence type="predicted"/>
<feature type="domain" description="RNase H type-1" evidence="1">
    <location>
        <begin position="62"/>
        <end position="143"/>
    </location>
</feature>
<gene>
    <name evidence="2" type="ORF">RND71_024290</name>
</gene>
<dbReference type="PANTHER" id="PTHR47723:SF19">
    <property type="entry name" value="POLYNUCLEOTIDYL TRANSFERASE, RIBONUCLEASE H-LIKE SUPERFAMILY PROTEIN"/>
    <property type="match status" value="1"/>
</dbReference>
<evidence type="ECO:0000313" key="2">
    <source>
        <dbReference type="EMBL" id="KAK4355319.1"/>
    </source>
</evidence>
<dbReference type="AlphaFoldDB" id="A0AAE1RMU6"/>
<dbReference type="EMBL" id="JAVYJV010000013">
    <property type="protein sequence ID" value="KAK4355319.1"/>
    <property type="molecule type" value="Genomic_DNA"/>
</dbReference>
<dbReference type="InterPro" id="IPR012337">
    <property type="entry name" value="RNaseH-like_sf"/>
</dbReference>
<evidence type="ECO:0000313" key="3">
    <source>
        <dbReference type="Proteomes" id="UP001291623"/>
    </source>
</evidence>
<dbReference type="InterPro" id="IPR002156">
    <property type="entry name" value="RNaseH_domain"/>
</dbReference>
<keyword evidence="3" id="KW-1185">Reference proteome</keyword>
<protein>
    <recommendedName>
        <fullName evidence="1">RNase H type-1 domain-containing protein</fullName>
    </recommendedName>
</protein>
<accession>A0AAE1RMU6</accession>
<dbReference type="GO" id="GO:0004523">
    <property type="term" value="F:RNA-DNA hybrid ribonuclease activity"/>
    <property type="evidence" value="ECO:0007669"/>
    <property type="project" value="InterPro"/>
</dbReference>
<reference evidence="2" key="1">
    <citation type="submission" date="2023-12" db="EMBL/GenBank/DDBJ databases">
        <title>Genome assembly of Anisodus tanguticus.</title>
        <authorList>
            <person name="Wang Y.-J."/>
        </authorList>
    </citation>
    <scope>NUCLEOTIDE SEQUENCE</scope>
    <source>
        <strain evidence="2">KB-2021</strain>
        <tissue evidence="2">Leaf</tissue>
    </source>
</reference>
<dbReference type="InterPro" id="IPR053151">
    <property type="entry name" value="RNase_H-like"/>
</dbReference>
<dbReference type="Gene3D" id="3.30.420.10">
    <property type="entry name" value="Ribonuclease H-like superfamily/Ribonuclease H"/>
    <property type="match status" value="1"/>
</dbReference>
<dbReference type="SUPFAM" id="SSF53098">
    <property type="entry name" value="Ribonuclease H-like"/>
    <property type="match status" value="1"/>
</dbReference>
<sequence>MAPERLATSPGCDVELLAILTTANLRMGSIAFARIEDICCGHIFRMKTTTGRYMLNTDDSHNSEDDIGAGGIVSDSNGQLIMAFAKFLGGSSNLVEAKAALYGVKWCISNGFRNIILESDSLIIINMLEGKINIAWQLQDSIDTIK</sequence>
<dbReference type="InterPro" id="IPR044730">
    <property type="entry name" value="RNase_H-like_dom_plant"/>
</dbReference>
<dbReference type="Proteomes" id="UP001291623">
    <property type="component" value="Unassembled WGS sequence"/>
</dbReference>
<dbReference type="CDD" id="cd06222">
    <property type="entry name" value="RNase_H_like"/>
    <property type="match status" value="1"/>
</dbReference>
<dbReference type="GO" id="GO:0003676">
    <property type="term" value="F:nucleic acid binding"/>
    <property type="evidence" value="ECO:0007669"/>
    <property type="project" value="InterPro"/>
</dbReference>
<name>A0AAE1RMU6_9SOLA</name>
<comment type="caution">
    <text evidence="2">The sequence shown here is derived from an EMBL/GenBank/DDBJ whole genome shotgun (WGS) entry which is preliminary data.</text>
</comment>
<evidence type="ECO:0000259" key="1">
    <source>
        <dbReference type="Pfam" id="PF13456"/>
    </source>
</evidence>